<evidence type="ECO:0000313" key="8">
    <source>
        <dbReference type="EMBL" id="AHG89254.1"/>
    </source>
</evidence>
<evidence type="ECO:0000256" key="4">
    <source>
        <dbReference type="ARBA" id="ARBA00022989"/>
    </source>
</evidence>
<evidence type="ECO:0000313" key="9">
    <source>
        <dbReference type="Proteomes" id="UP000019151"/>
    </source>
</evidence>
<dbReference type="Proteomes" id="UP000019151">
    <property type="component" value="Chromosome"/>
</dbReference>
<dbReference type="eggNOG" id="COG4232">
    <property type="taxonomic scope" value="Bacteria"/>
</dbReference>
<dbReference type="RefSeq" id="WP_025410763.1">
    <property type="nucleotide sequence ID" value="NZ_CP007128.1"/>
</dbReference>
<feature type="transmembrane region" description="Helical" evidence="6">
    <location>
        <begin position="69"/>
        <end position="90"/>
    </location>
</feature>
<evidence type="ECO:0000256" key="1">
    <source>
        <dbReference type="ARBA" id="ARBA00004141"/>
    </source>
</evidence>
<dbReference type="GO" id="GO:0016020">
    <property type="term" value="C:membrane"/>
    <property type="evidence" value="ECO:0007669"/>
    <property type="project" value="UniProtKB-SubCell"/>
</dbReference>
<dbReference type="KEGG" id="gba:J421_1717"/>
<feature type="transmembrane region" description="Helical" evidence="6">
    <location>
        <begin position="181"/>
        <end position="206"/>
    </location>
</feature>
<keyword evidence="3" id="KW-0201">Cytochrome c-type biogenesis</keyword>
<evidence type="ECO:0000259" key="7">
    <source>
        <dbReference type="Pfam" id="PF02683"/>
    </source>
</evidence>
<dbReference type="GO" id="GO:0015035">
    <property type="term" value="F:protein-disulfide reductase activity"/>
    <property type="evidence" value="ECO:0007669"/>
    <property type="project" value="TreeGrafter"/>
</dbReference>
<name>W0RDU8_9BACT</name>
<reference evidence="8 9" key="1">
    <citation type="journal article" date="2014" name="Genome Announc.">
        <title>Genome Sequence and Methylome of Soil Bacterium Gemmatirosa kalamazoonensis KBS708T, a Member of the Rarely Cultivated Gemmatimonadetes Phylum.</title>
        <authorList>
            <person name="Debruyn J.M."/>
            <person name="Radosevich M."/>
            <person name="Wommack K.E."/>
            <person name="Polson S.W."/>
            <person name="Hauser L.J."/>
            <person name="Fawaz M.N."/>
            <person name="Korlach J."/>
            <person name="Tsai Y.C."/>
        </authorList>
    </citation>
    <scope>NUCLEOTIDE SEQUENCE [LARGE SCALE GENOMIC DNA]</scope>
    <source>
        <strain evidence="8 9">KBS708</strain>
    </source>
</reference>
<evidence type="ECO:0000256" key="2">
    <source>
        <dbReference type="ARBA" id="ARBA00022692"/>
    </source>
</evidence>
<dbReference type="GO" id="GO:0017004">
    <property type="term" value="P:cytochrome complex assembly"/>
    <property type="evidence" value="ECO:0007669"/>
    <property type="project" value="UniProtKB-KW"/>
</dbReference>
<feature type="transmembrane region" description="Helical" evidence="6">
    <location>
        <begin position="102"/>
        <end position="122"/>
    </location>
</feature>
<evidence type="ECO:0000256" key="3">
    <source>
        <dbReference type="ARBA" id="ARBA00022748"/>
    </source>
</evidence>
<feature type="transmembrane region" description="Helical" evidence="6">
    <location>
        <begin position="143"/>
        <end position="169"/>
    </location>
</feature>
<dbReference type="EMBL" id="CP007128">
    <property type="protein sequence ID" value="AHG89254.1"/>
    <property type="molecule type" value="Genomic_DNA"/>
</dbReference>
<gene>
    <name evidence="8" type="ORF">J421_1717</name>
</gene>
<dbReference type="PANTHER" id="PTHR32234">
    <property type="entry name" value="THIOL:DISULFIDE INTERCHANGE PROTEIN DSBD"/>
    <property type="match status" value="1"/>
</dbReference>
<feature type="domain" description="Cytochrome C biogenesis protein transmembrane" evidence="7">
    <location>
        <begin position="15"/>
        <end position="232"/>
    </location>
</feature>
<dbReference type="InParanoid" id="W0RDU8"/>
<sequence length="243" mass="24841">MEPGLAAQLSANPVAAIPVLFGAGVLTSLTPCVYPMIPITAAIVGGQSVAGGDAAVGVRGTRWRPVALTLVYVLGVALVYSALGLFAGMTGSLFGAISTNRWALLAMGNLLLLAALAMLDVLPVRVPAWLMNRAATAGAGGRFVGAFVMGAMSGLVAAPCSAPVMAAVLTWVASTRSAGIGFLYLFVFSLGMCTLLVAVGVSSGAVARLPRAGMWMVWVKRVFAVAMIGAAEYYFIQAGTVWL</sequence>
<evidence type="ECO:0000256" key="5">
    <source>
        <dbReference type="ARBA" id="ARBA00023136"/>
    </source>
</evidence>
<dbReference type="STRING" id="861299.J421_1717"/>
<dbReference type="HOGENOM" id="CLU_053225_0_2_0"/>
<feature type="transmembrane region" description="Helical" evidence="6">
    <location>
        <begin position="218"/>
        <end position="236"/>
    </location>
</feature>
<dbReference type="AlphaFoldDB" id="W0RDU8"/>
<organism evidence="8 9">
    <name type="scientific">Gemmatirosa kalamazoonensis</name>
    <dbReference type="NCBI Taxonomy" id="861299"/>
    <lineage>
        <taxon>Bacteria</taxon>
        <taxon>Pseudomonadati</taxon>
        <taxon>Gemmatimonadota</taxon>
        <taxon>Gemmatimonadia</taxon>
        <taxon>Gemmatimonadales</taxon>
        <taxon>Gemmatimonadaceae</taxon>
        <taxon>Gemmatirosa</taxon>
    </lineage>
</organism>
<accession>W0RDU8</accession>
<dbReference type="GO" id="GO:0045454">
    <property type="term" value="P:cell redox homeostasis"/>
    <property type="evidence" value="ECO:0007669"/>
    <property type="project" value="TreeGrafter"/>
</dbReference>
<dbReference type="Pfam" id="PF02683">
    <property type="entry name" value="DsbD_TM"/>
    <property type="match status" value="1"/>
</dbReference>
<keyword evidence="2 6" id="KW-0812">Transmembrane</keyword>
<dbReference type="InterPro" id="IPR003834">
    <property type="entry name" value="Cyt_c_assmbl_TM_dom"/>
</dbReference>
<evidence type="ECO:0000256" key="6">
    <source>
        <dbReference type="SAM" id="Phobius"/>
    </source>
</evidence>
<comment type="subcellular location">
    <subcellularLocation>
        <location evidence="1">Membrane</location>
        <topology evidence="1">Multi-pass membrane protein</topology>
    </subcellularLocation>
</comment>
<keyword evidence="5 6" id="KW-0472">Membrane</keyword>
<dbReference type="PATRIC" id="fig|861299.3.peg.1743"/>
<dbReference type="PANTHER" id="PTHR32234:SF0">
    <property type="entry name" value="THIOL:DISULFIDE INTERCHANGE PROTEIN DSBD"/>
    <property type="match status" value="1"/>
</dbReference>
<dbReference type="OrthoDB" id="9811036at2"/>
<keyword evidence="9" id="KW-1185">Reference proteome</keyword>
<keyword evidence="4 6" id="KW-1133">Transmembrane helix</keyword>
<protein>
    <submittedName>
        <fullName evidence="8">Cytochrome c biogenesis protein transmembrane region</fullName>
    </submittedName>
</protein>
<proteinExistence type="predicted"/>